<dbReference type="InterPro" id="IPR036291">
    <property type="entry name" value="NAD(P)-bd_dom_sf"/>
</dbReference>
<proteinExistence type="inferred from homology"/>
<evidence type="ECO:0000256" key="4">
    <source>
        <dbReference type="PIRSR" id="PIRSR000103-1"/>
    </source>
</evidence>
<dbReference type="Proteomes" id="UP000194761">
    <property type="component" value="Unassembled WGS sequence"/>
</dbReference>
<evidence type="ECO:0000313" key="8">
    <source>
        <dbReference type="EMBL" id="OUC93506.1"/>
    </source>
</evidence>
<dbReference type="Pfam" id="PF03446">
    <property type="entry name" value="NAD_binding_2"/>
    <property type="match status" value="1"/>
</dbReference>
<evidence type="ECO:0000256" key="1">
    <source>
        <dbReference type="ARBA" id="ARBA00009080"/>
    </source>
</evidence>
<evidence type="ECO:0000259" key="7">
    <source>
        <dbReference type="Pfam" id="PF14833"/>
    </source>
</evidence>
<comment type="caution">
    <text evidence="8">The sequence shown here is derived from an EMBL/GenBank/DDBJ whole genome shotgun (WGS) entry which is preliminary data.</text>
</comment>
<dbReference type="InterPro" id="IPR008927">
    <property type="entry name" value="6-PGluconate_DH-like_C_sf"/>
</dbReference>
<keyword evidence="2" id="KW-0560">Oxidoreductase</keyword>
<sequence length="331" mass="33929">MRVSVLGMGSMGRAVALRLLGRGHAVRVWNRTPGKASEVIDAGAAEASSPAEATRDADAVLMSLADDRAVREVMARLAEPGTGPGPDPSPDPGTDPATGPGPDPGTEPGSGPATGPGPDSGTEPGSGPGAPVVADMSTVSPDTSRALAGLAPGGRFVAAPIIGGPQAVVDGQATGLLGGGRGLVDRLGPVWQDLFAVQWYCGDDLGSALTYKLLNNYLLMSGVAVVAEAVAAGQAAGLDEAMLGDLLLRWPTVAPALHNRLDDILHGDHRGWFATRLGAKDVRLIAEVAESKGLRLPIARLVEQRYEEAAGRGWSDSDITAVVELLRERRG</sequence>
<feature type="active site" evidence="4">
    <location>
        <position position="212"/>
    </location>
</feature>
<dbReference type="InterPro" id="IPR006115">
    <property type="entry name" value="6PGDH_NADP-bd"/>
</dbReference>
<evidence type="ECO:0000256" key="3">
    <source>
        <dbReference type="ARBA" id="ARBA00023027"/>
    </source>
</evidence>
<dbReference type="RefSeq" id="WP_086576183.1">
    <property type="nucleotide sequence ID" value="NZ_NGFP01000134.1"/>
</dbReference>
<dbReference type="InterPro" id="IPR051265">
    <property type="entry name" value="HIBADH-related_NP60_sf"/>
</dbReference>
<feature type="compositionally biased region" description="Pro residues" evidence="5">
    <location>
        <begin position="83"/>
        <end position="105"/>
    </location>
</feature>
<dbReference type="EMBL" id="NGFP01000134">
    <property type="protein sequence ID" value="OUC93506.1"/>
    <property type="molecule type" value="Genomic_DNA"/>
</dbReference>
<dbReference type="GO" id="GO:0050661">
    <property type="term" value="F:NADP binding"/>
    <property type="evidence" value="ECO:0007669"/>
    <property type="project" value="InterPro"/>
</dbReference>
<dbReference type="PANTHER" id="PTHR43580">
    <property type="entry name" value="OXIDOREDUCTASE GLYR1-RELATED"/>
    <property type="match status" value="1"/>
</dbReference>
<evidence type="ECO:0000259" key="6">
    <source>
        <dbReference type="Pfam" id="PF03446"/>
    </source>
</evidence>
<feature type="domain" description="6-phosphogluconate dehydrogenase NADP-binding" evidence="6">
    <location>
        <begin position="3"/>
        <end position="76"/>
    </location>
</feature>
<evidence type="ECO:0008006" key="10">
    <source>
        <dbReference type="Google" id="ProtNLM"/>
    </source>
</evidence>
<dbReference type="GO" id="GO:0016491">
    <property type="term" value="F:oxidoreductase activity"/>
    <property type="evidence" value="ECO:0007669"/>
    <property type="project" value="UniProtKB-KW"/>
</dbReference>
<dbReference type="SUPFAM" id="SSF51735">
    <property type="entry name" value="NAD(P)-binding Rossmann-fold domains"/>
    <property type="match status" value="2"/>
</dbReference>
<dbReference type="SUPFAM" id="SSF48179">
    <property type="entry name" value="6-phosphogluconate dehydrogenase C-terminal domain-like"/>
    <property type="match status" value="1"/>
</dbReference>
<protein>
    <recommendedName>
        <fullName evidence="10">6-phosphogluconate dehydrogenase</fullName>
    </recommendedName>
</protein>
<keyword evidence="3" id="KW-0520">NAD</keyword>
<gene>
    <name evidence="8" type="ORF">CA984_26040</name>
</gene>
<dbReference type="PANTHER" id="PTHR43580:SF2">
    <property type="entry name" value="CYTOKINE-LIKE NUCLEAR FACTOR N-PAC"/>
    <property type="match status" value="1"/>
</dbReference>
<dbReference type="Pfam" id="PF14833">
    <property type="entry name" value="NAD_binding_11"/>
    <property type="match status" value="1"/>
</dbReference>
<dbReference type="Gene3D" id="3.40.50.720">
    <property type="entry name" value="NAD(P)-binding Rossmann-like Domain"/>
    <property type="match status" value="1"/>
</dbReference>
<feature type="domain" description="3-hydroxyisobutyrate dehydrogenase-like NAD-binding" evidence="7">
    <location>
        <begin position="206"/>
        <end position="326"/>
    </location>
</feature>
<evidence type="ECO:0000256" key="2">
    <source>
        <dbReference type="ARBA" id="ARBA00023002"/>
    </source>
</evidence>
<evidence type="ECO:0000256" key="5">
    <source>
        <dbReference type="SAM" id="MobiDB-lite"/>
    </source>
</evidence>
<evidence type="ECO:0000313" key="9">
    <source>
        <dbReference type="Proteomes" id="UP000194761"/>
    </source>
</evidence>
<dbReference type="GO" id="GO:0051287">
    <property type="term" value="F:NAD binding"/>
    <property type="evidence" value="ECO:0007669"/>
    <property type="project" value="InterPro"/>
</dbReference>
<feature type="region of interest" description="Disordered" evidence="5">
    <location>
        <begin position="78"/>
        <end position="146"/>
    </location>
</feature>
<organism evidence="8 9">
    <name type="scientific">Streptosporangium minutum</name>
    <dbReference type="NCBI Taxonomy" id="569862"/>
    <lineage>
        <taxon>Bacteria</taxon>
        <taxon>Bacillati</taxon>
        <taxon>Actinomycetota</taxon>
        <taxon>Actinomycetes</taxon>
        <taxon>Streptosporangiales</taxon>
        <taxon>Streptosporangiaceae</taxon>
        <taxon>Streptosporangium</taxon>
    </lineage>
</organism>
<comment type="similarity">
    <text evidence="1">Belongs to the HIBADH-related family.</text>
</comment>
<dbReference type="InterPro" id="IPR013328">
    <property type="entry name" value="6PGD_dom2"/>
</dbReference>
<reference evidence="8 9" key="1">
    <citation type="submission" date="2017-05" db="EMBL/GenBank/DDBJ databases">
        <title>Biotechnological potential of actinobacteria isolated from South African environments.</title>
        <authorList>
            <person name="Le Roes-Hill M."/>
            <person name="Prins A."/>
            <person name="Durrell K.A."/>
        </authorList>
    </citation>
    <scope>NUCLEOTIDE SEQUENCE [LARGE SCALE GENOMIC DNA]</scope>
    <source>
        <strain evidence="8">M26</strain>
    </source>
</reference>
<dbReference type="InterPro" id="IPR015815">
    <property type="entry name" value="HIBADH-related"/>
</dbReference>
<accession>A0A243RFP9</accession>
<dbReference type="PIRSF" id="PIRSF000103">
    <property type="entry name" value="HIBADH"/>
    <property type="match status" value="1"/>
</dbReference>
<dbReference type="AlphaFoldDB" id="A0A243RFP9"/>
<name>A0A243RFP9_9ACTN</name>
<dbReference type="InterPro" id="IPR029154">
    <property type="entry name" value="HIBADH-like_NADP-bd"/>
</dbReference>
<keyword evidence="9" id="KW-1185">Reference proteome</keyword>
<dbReference type="Gene3D" id="1.10.1040.10">
    <property type="entry name" value="N-(1-d-carboxylethyl)-l-norvaline Dehydrogenase, domain 2"/>
    <property type="match status" value="1"/>
</dbReference>